<sequence>MNEKIYKTMSSTGACSLTVGIIVLATGIVTGIMMIVNGARLLKKKSEILI</sequence>
<evidence type="ECO:0000313" key="7">
    <source>
        <dbReference type="Proteomes" id="UP000366766"/>
    </source>
</evidence>
<proteinExistence type="predicted"/>
<name>A0A174Q3H0_9FIRM</name>
<evidence type="ECO:0000313" key="3">
    <source>
        <dbReference type="EMBL" id="CUP67803.1"/>
    </source>
</evidence>
<dbReference type="GeneID" id="75078082"/>
<accession>A0A174Q3H0</accession>
<evidence type="ECO:0000313" key="4">
    <source>
        <dbReference type="EMBL" id="VUX64631.1"/>
    </source>
</evidence>
<dbReference type="EMBL" id="CZAW01000025">
    <property type="protein sequence ID" value="CUP67803.1"/>
    <property type="molecule type" value="Genomic_DNA"/>
</dbReference>
<keyword evidence="1" id="KW-0812">Transmembrane</keyword>
<dbReference type="AlphaFoldDB" id="A0A174Q3H0"/>
<organism evidence="3 6">
    <name type="scientific">Blautia wexlerae</name>
    <dbReference type="NCBI Taxonomy" id="418240"/>
    <lineage>
        <taxon>Bacteria</taxon>
        <taxon>Bacillati</taxon>
        <taxon>Bacillota</taxon>
        <taxon>Clostridia</taxon>
        <taxon>Lachnospirales</taxon>
        <taxon>Lachnospiraceae</taxon>
        <taxon>Blautia</taxon>
    </lineage>
</organism>
<keyword evidence="7" id="KW-1185">Reference proteome</keyword>
<dbReference type="EMBL" id="CYZN01000014">
    <property type="protein sequence ID" value="CUO24142.1"/>
    <property type="molecule type" value="Genomic_DNA"/>
</dbReference>
<dbReference type="EMBL" id="CABHOF010000035">
    <property type="protein sequence ID" value="VUX64631.1"/>
    <property type="molecule type" value="Genomic_DNA"/>
</dbReference>
<feature type="transmembrane region" description="Helical" evidence="1">
    <location>
        <begin position="16"/>
        <end position="36"/>
    </location>
</feature>
<evidence type="ECO:0000313" key="2">
    <source>
        <dbReference type="EMBL" id="CUO24142.1"/>
    </source>
</evidence>
<dbReference type="Proteomes" id="UP000366766">
    <property type="component" value="Unassembled WGS sequence"/>
</dbReference>
<evidence type="ECO:0000313" key="6">
    <source>
        <dbReference type="Proteomes" id="UP000095712"/>
    </source>
</evidence>
<reference evidence="5 6" key="1">
    <citation type="submission" date="2015-09" db="EMBL/GenBank/DDBJ databases">
        <authorList>
            <consortium name="Pathogen Informatics"/>
        </authorList>
    </citation>
    <scope>NUCLEOTIDE SEQUENCE [LARGE SCALE GENOMIC DNA]</scope>
    <source>
        <strain evidence="2 5">2789STDY5834863</strain>
        <strain evidence="3 6">2789STDY5834911</strain>
    </source>
</reference>
<dbReference type="Proteomes" id="UP000095712">
    <property type="component" value="Unassembled WGS sequence"/>
</dbReference>
<evidence type="ECO:0000256" key="1">
    <source>
        <dbReference type="SAM" id="Phobius"/>
    </source>
</evidence>
<gene>
    <name evidence="4" type="ORF">BWLFYP14_01484</name>
    <name evidence="2" type="ORF">ERS852478_02231</name>
    <name evidence="3" type="ORF">ERS852523_02424</name>
</gene>
<dbReference type="eggNOG" id="ENOG5033B4Z">
    <property type="taxonomic scope" value="Bacteria"/>
</dbReference>
<reference evidence="4 7" key="2">
    <citation type="submission" date="2019-07" db="EMBL/GenBank/DDBJ databases">
        <authorList>
            <person name="Chang H.-W."/>
            <person name="Raman A."/>
            <person name="Venkatesh S."/>
            <person name="Gehrig J."/>
        </authorList>
    </citation>
    <scope>NUCLEOTIDE SEQUENCE [LARGE SCALE GENOMIC DNA]</scope>
    <source>
        <strain evidence="4">Blautia_wexlerae_LFYP_14</strain>
    </source>
</reference>
<protein>
    <submittedName>
        <fullName evidence="3">Uncharacterized protein</fullName>
    </submittedName>
</protein>
<keyword evidence="1" id="KW-1133">Transmembrane helix</keyword>
<dbReference type="Proteomes" id="UP000095431">
    <property type="component" value="Unassembled WGS sequence"/>
</dbReference>
<keyword evidence="1" id="KW-0472">Membrane</keyword>
<evidence type="ECO:0000313" key="5">
    <source>
        <dbReference type="Proteomes" id="UP000095431"/>
    </source>
</evidence>
<dbReference type="RefSeq" id="WP_022380872.1">
    <property type="nucleotide sequence ID" value="NZ_AP031426.1"/>
</dbReference>